<dbReference type="InterPro" id="IPR011701">
    <property type="entry name" value="MFS"/>
</dbReference>
<dbReference type="CDD" id="cd06173">
    <property type="entry name" value="MFS_MefA_like"/>
    <property type="match status" value="1"/>
</dbReference>
<dbReference type="SMART" id="SM00823">
    <property type="entry name" value="PKS_PP"/>
    <property type="match status" value="1"/>
</dbReference>
<feature type="transmembrane region" description="Helical" evidence="5">
    <location>
        <begin position="1621"/>
        <end position="1642"/>
    </location>
</feature>
<feature type="domain" description="Carrier" evidence="6">
    <location>
        <begin position="1001"/>
        <end position="1077"/>
    </location>
</feature>
<comment type="caution">
    <text evidence="7">The sequence shown here is derived from an EMBL/GenBank/DDBJ whole genome shotgun (WGS) entry which is preliminary data.</text>
</comment>
<sequence length="1840" mass="196037">MTDQLSPDRQALLAQRLRRPGAADRPGAAPARPPIPHRTETDPPLSYPQERLWFMEQYAPGTAAYTIPLVRRLRGPLDPEAVRGALRVLTDRHEALRTSFPATADGRPVAVVAASVEPVLRVAEAADEPAARALVEAELAAPVDPAVPPLLRALLVRLSAEEHVLVLAVHHLACDGWSAELLLGELVELAGGGAARPEPAVRYGDFAAWQRSGRDAAADQRDLGYWLPRLAGVPALELPPDRPRPARQTFAGAAHAFPLGASSSARVSAFAREHAATPYMVLLAAFQLLLARVSGQRDFAVGTPVAGRSRPELDDVVGVFVNTLAMRADLAGEPGFAELLAAVRGHALDAFGHQELPFEQVVTALDPVRDVSRPAVFQVLFALQNYAPARTAADADGSPGPDAVAVAVEPFPVETWATRFDLELYVVEGADGFQAQFVYNPDLFLPATVERLGRLFTRLLDAALADPATPVFRLPLLDADGERAALAASRGEVRELPAGQTLHGLVAAALAELPDRIAVTAEEGTLTRAALNARANRIAHTLRARGVGPGQLVAVCAERSLDLVAALLGVLKSGAAYLPLDPEYPRERLEFMLADAQAPVLLTQRRLAGQVPPAATVLHLDDPAVWAGAPDHDPAPSAGPPDPAYAIYTSGSTGRPKGVLVPHRAIVNRLDWMQRAYGLGPEDAVLQKTPASFDVSVWEFFWPLLAGARLVLARPGGHKDAGYLREVIAAESVTTAHFVPAMLGAFLAEPDLEACRSLRRVICSGEELPPGLAARLHERLAVEVHNLYGPTEAAVDVTAWPCPPEECDGARLPIGRPIQGLALYVLDAHDRLQPDGVAGQLFIAGVGLADGYLNRPGLTAERFCPDPYGPPGSRMYATGDLALRRPDGALDFLGRIDRQVKLRGLRIEPGEIEAALTALPGVREAVVVVREDRPGDHRLVGYLTGEPPEPAELRTALKRTLPDLLVPAAYVTLDALPLTPSGKLDRAALPAPVRAAASTEAPTTAAQCAVAEVWREVLDLDGPIGLDDDFFDLGGHSLLATQVVARLRTALDAGVSVMDLFKHPTVRELAALAETPEDERGPRELLHELTRGRTGPPDLTLVCVPYGGGSAVVYQPLADALPAGHRLLSVSIPGHDLGLDEDRIPFEELIERCAEEILERTEGPLALYGHCGVGSALTVELARRLEAAGRPLEAVYIGAIFPFARPRGRALNLLSRLARREALTGDRVYENWLRGLGLEMAELDQEQAYRIIRNMRQDSEAAEQRFTAMLEQGVAPISAPVIAVVGDRDPATEFARERFREWHFLSPHAALVVLDEAGHFFLKYRAEELAQIVTGVHPALADDSADTLPAPRSGHPWWLGGRSRGDGGDPEVQPSMRRFLAVASGQLLSITGSALTEFAVPIWIYLQTGSLARFALFTVLGLVPGLLIAPLAGAIVDRTDRRKVMLAADAAAGGVQLAFALLLWSGGLSVPYIYAFVMVLSVALTFQRLAYGSAVPQLVPKHYLGHANGVLQMIGGGAQVLAPLLATALLAAVGLGGILALDVASYVLAVAVTAAVRFPGTLAWRRRESLGAEIRAGLAHSWGSRGLRAMLLYFAVLNVFLAPLFILLTPLTLSFGRLADAGKVSFCAGLGAVAGGLVMGLWGGPRQRRMRGMLLATLALAGCCVLPGLSPQLWVVGAGAFAMSLALNVLNGIYFTTVQVKVAQRFHGRVFALNTVISWSTLPLGFGLVAPLGSRLFEPLLAAHGPLASTVGRVLGTGPGRGTALLYLVFAAAMAVIVLVARRIPTLRDFDTAVPDAPPDDLLGLEILQARRAAAQSTTVTAPTITAPTTIATEKELQHR</sequence>
<evidence type="ECO:0000256" key="2">
    <source>
        <dbReference type="ARBA" id="ARBA00022450"/>
    </source>
</evidence>
<dbReference type="InterPro" id="IPR036736">
    <property type="entry name" value="ACP-like_sf"/>
</dbReference>
<dbReference type="Proteomes" id="UP001206483">
    <property type="component" value="Unassembled WGS sequence"/>
</dbReference>
<keyword evidence="5" id="KW-1133">Transmembrane helix</keyword>
<dbReference type="Gene3D" id="3.30.300.30">
    <property type="match status" value="1"/>
</dbReference>
<feature type="transmembrane region" description="Helical" evidence="5">
    <location>
        <begin position="1528"/>
        <end position="1556"/>
    </location>
</feature>
<dbReference type="Gene3D" id="3.40.50.980">
    <property type="match status" value="2"/>
</dbReference>
<evidence type="ECO:0000313" key="7">
    <source>
        <dbReference type="EMBL" id="MCP2312321.1"/>
    </source>
</evidence>
<gene>
    <name evidence="7" type="ORF">FHR36_005487</name>
</gene>
<dbReference type="InterPro" id="IPR010071">
    <property type="entry name" value="AA_adenyl_dom"/>
</dbReference>
<dbReference type="SUPFAM" id="SSF52777">
    <property type="entry name" value="CoA-dependent acyltransferases"/>
    <property type="match status" value="2"/>
</dbReference>
<dbReference type="Gene3D" id="3.30.559.30">
    <property type="entry name" value="Nonribosomal peptide synthetase, condensation domain"/>
    <property type="match status" value="1"/>
</dbReference>
<keyword evidence="5" id="KW-0472">Membrane</keyword>
<feature type="transmembrane region" description="Helical" evidence="5">
    <location>
        <begin position="1411"/>
        <end position="1432"/>
    </location>
</feature>
<dbReference type="Pfam" id="PF00501">
    <property type="entry name" value="AMP-binding"/>
    <property type="match status" value="1"/>
</dbReference>
<feature type="transmembrane region" description="Helical" evidence="5">
    <location>
        <begin position="1680"/>
        <end position="1698"/>
    </location>
</feature>
<dbReference type="NCBIfam" id="TIGR01733">
    <property type="entry name" value="AA-adenyl-dom"/>
    <property type="match status" value="1"/>
</dbReference>
<evidence type="ECO:0000256" key="1">
    <source>
        <dbReference type="ARBA" id="ARBA00001957"/>
    </source>
</evidence>
<name>A0ABT1J4G2_9ACTN</name>
<proteinExistence type="predicted"/>
<dbReference type="InterPro" id="IPR000873">
    <property type="entry name" value="AMP-dep_synth/lig_dom"/>
</dbReference>
<evidence type="ECO:0000259" key="6">
    <source>
        <dbReference type="PROSITE" id="PS50075"/>
    </source>
</evidence>
<dbReference type="SUPFAM" id="SSF56801">
    <property type="entry name" value="Acetyl-CoA synthetase-like"/>
    <property type="match status" value="1"/>
</dbReference>
<dbReference type="Pfam" id="PF00550">
    <property type="entry name" value="PP-binding"/>
    <property type="match status" value="1"/>
</dbReference>
<dbReference type="InterPro" id="IPR006162">
    <property type="entry name" value="Ppantetheine_attach_site"/>
</dbReference>
<feature type="transmembrane region" description="Helical" evidence="5">
    <location>
        <begin position="1591"/>
        <end position="1615"/>
    </location>
</feature>
<keyword evidence="5" id="KW-0812">Transmembrane</keyword>
<dbReference type="Pfam" id="PF07690">
    <property type="entry name" value="MFS_1"/>
    <property type="match status" value="1"/>
</dbReference>
<dbReference type="PANTHER" id="PTHR45527">
    <property type="entry name" value="NONRIBOSOMAL PEPTIDE SYNTHETASE"/>
    <property type="match status" value="1"/>
</dbReference>
<dbReference type="Gene3D" id="3.30.559.10">
    <property type="entry name" value="Chloramphenicol acetyltransferase-like domain"/>
    <property type="match status" value="1"/>
</dbReference>
<dbReference type="PROSITE" id="PS00012">
    <property type="entry name" value="PHOSPHOPANTETHEINE"/>
    <property type="match status" value="1"/>
</dbReference>
<dbReference type="InterPro" id="IPR020806">
    <property type="entry name" value="PKS_PP-bd"/>
</dbReference>
<dbReference type="SUPFAM" id="SSF103473">
    <property type="entry name" value="MFS general substrate transporter"/>
    <property type="match status" value="1"/>
</dbReference>
<dbReference type="InterPro" id="IPR009081">
    <property type="entry name" value="PP-bd_ACP"/>
</dbReference>
<dbReference type="InterPro" id="IPR045851">
    <property type="entry name" value="AMP-bd_C_sf"/>
</dbReference>
<feature type="transmembrane region" description="Helical" evidence="5">
    <location>
        <begin position="1764"/>
        <end position="1781"/>
    </location>
</feature>
<feature type="transmembrane region" description="Helical" evidence="5">
    <location>
        <begin position="1710"/>
        <end position="1730"/>
    </location>
</feature>
<protein>
    <submittedName>
        <fullName evidence="7">Amino acid adenylation domain-containing protein</fullName>
    </submittedName>
</protein>
<dbReference type="InterPro" id="IPR001031">
    <property type="entry name" value="Thioesterase"/>
</dbReference>
<dbReference type="Gene3D" id="2.30.38.10">
    <property type="entry name" value="Luciferase, Domain 3"/>
    <property type="match status" value="1"/>
</dbReference>
<dbReference type="Pfam" id="PF00668">
    <property type="entry name" value="Condensation"/>
    <property type="match status" value="1"/>
</dbReference>
<dbReference type="Gene3D" id="1.10.1200.10">
    <property type="entry name" value="ACP-like"/>
    <property type="match status" value="1"/>
</dbReference>
<dbReference type="Pfam" id="PF13193">
    <property type="entry name" value="AMP-binding_C"/>
    <property type="match status" value="1"/>
</dbReference>
<organism evidence="7 8">
    <name type="scientific">Kitasatospora paracochleata</name>
    <dbReference type="NCBI Taxonomy" id="58354"/>
    <lineage>
        <taxon>Bacteria</taxon>
        <taxon>Bacillati</taxon>
        <taxon>Actinomycetota</taxon>
        <taxon>Actinomycetes</taxon>
        <taxon>Kitasatosporales</taxon>
        <taxon>Streptomycetaceae</taxon>
        <taxon>Kitasatospora</taxon>
    </lineage>
</organism>
<keyword evidence="3" id="KW-0597">Phosphoprotein</keyword>
<dbReference type="Pfam" id="PF00975">
    <property type="entry name" value="Thioesterase"/>
    <property type="match status" value="1"/>
</dbReference>
<dbReference type="Gene3D" id="1.20.1250.20">
    <property type="entry name" value="MFS general substrate transporter like domains"/>
    <property type="match status" value="1"/>
</dbReference>
<comment type="cofactor">
    <cofactor evidence="1">
        <name>pantetheine 4'-phosphate</name>
        <dbReference type="ChEBI" id="CHEBI:47942"/>
    </cofactor>
</comment>
<dbReference type="InterPro" id="IPR025110">
    <property type="entry name" value="AMP-bd_C"/>
</dbReference>
<evidence type="ECO:0000256" key="4">
    <source>
        <dbReference type="SAM" id="MobiDB-lite"/>
    </source>
</evidence>
<dbReference type="RefSeq" id="WP_253801297.1">
    <property type="nucleotide sequence ID" value="NZ_BAAAUB010000093.1"/>
</dbReference>
<dbReference type="Gene3D" id="3.40.50.1820">
    <property type="entry name" value="alpha/beta hydrolase"/>
    <property type="match status" value="1"/>
</dbReference>
<reference evidence="7 8" key="1">
    <citation type="submission" date="2022-06" db="EMBL/GenBank/DDBJ databases">
        <title>Sequencing the genomes of 1000 actinobacteria strains.</title>
        <authorList>
            <person name="Klenk H.-P."/>
        </authorList>
    </citation>
    <scope>NUCLEOTIDE SEQUENCE [LARGE SCALE GENOMIC DNA]</scope>
    <source>
        <strain evidence="7 8">DSM 41656</strain>
    </source>
</reference>
<dbReference type="PANTHER" id="PTHR45527:SF1">
    <property type="entry name" value="FATTY ACID SYNTHASE"/>
    <property type="match status" value="1"/>
</dbReference>
<dbReference type="InterPro" id="IPR023213">
    <property type="entry name" value="CAT-like_dom_sf"/>
</dbReference>
<feature type="region of interest" description="Disordered" evidence="4">
    <location>
        <begin position="1"/>
        <end position="44"/>
    </location>
</feature>
<evidence type="ECO:0000313" key="8">
    <source>
        <dbReference type="Proteomes" id="UP001206483"/>
    </source>
</evidence>
<dbReference type="CDD" id="cd19531">
    <property type="entry name" value="LCL_NRPS-like"/>
    <property type="match status" value="1"/>
</dbReference>
<dbReference type="InterPro" id="IPR001242">
    <property type="entry name" value="Condensation_dom"/>
</dbReference>
<evidence type="ECO:0000256" key="5">
    <source>
        <dbReference type="SAM" id="Phobius"/>
    </source>
</evidence>
<dbReference type="EMBL" id="JAMZDX010000005">
    <property type="protein sequence ID" value="MCP2312321.1"/>
    <property type="molecule type" value="Genomic_DNA"/>
</dbReference>
<accession>A0ABT1J4G2</accession>
<dbReference type="CDD" id="cd17646">
    <property type="entry name" value="A_NRPS_AB3403-like"/>
    <property type="match status" value="1"/>
</dbReference>
<keyword evidence="2" id="KW-0596">Phosphopantetheine</keyword>
<keyword evidence="8" id="KW-1185">Reference proteome</keyword>
<feature type="transmembrane region" description="Helical" evidence="5">
    <location>
        <begin position="1654"/>
        <end position="1674"/>
    </location>
</feature>
<dbReference type="InterPro" id="IPR036259">
    <property type="entry name" value="MFS_trans_sf"/>
</dbReference>
<dbReference type="PROSITE" id="PS50075">
    <property type="entry name" value="CARRIER"/>
    <property type="match status" value="1"/>
</dbReference>
<dbReference type="SUPFAM" id="SSF53474">
    <property type="entry name" value="alpha/beta-Hydrolases"/>
    <property type="match status" value="1"/>
</dbReference>
<evidence type="ECO:0000256" key="3">
    <source>
        <dbReference type="ARBA" id="ARBA00022553"/>
    </source>
</evidence>
<dbReference type="InterPro" id="IPR029058">
    <property type="entry name" value="AB_hydrolase_fold"/>
</dbReference>